<protein>
    <submittedName>
        <fullName evidence="2">Uncharacterized protein</fullName>
    </submittedName>
</protein>
<accession>A0A8S5TPS0</accession>
<organism evidence="2">
    <name type="scientific">Siphoviridae sp. ct03815</name>
    <dbReference type="NCBI Taxonomy" id="2827759"/>
    <lineage>
        <taxon>Viruses</taxon>
        <taxon>Duplodnaviria</taxon>
        <taxon>Heunggongvirae</taxon>
        <taxon>Uroviricota</taxon>
        <taxon>Caudoviricetes</taxon>
    </lineage>
</organism>
<sequence>MPQRCLCTSRVGKQKNVADVNKNVVQRKEHRNLQVIDTAARMDHKFGTPPRSGGSMSR</sequence>
<feature type="region of interest" description="Disordered" evidence="1">
    <location>
        <begin position="36"/>
        <end position="58"/>
    </location>
</feature>
<proteinExistence type="predicted"/>
<dbReference type="EMBL" id="BK032874">
    <property type="protein sequence ID" value="DAF65124.1"/>
    <property type="molecule type" value="Genomic_DNA"/>
</dbReference>
<evidence type="ECO:0000256" key="1">
    <source>
        <dbReference type="SAM" id="MobiDB-lite"/>
    </source>
</evidence>
<name>A0A8S5TPS0_9CAUD</name>
<reference evidence="2" key="1">
    <citation type="journal article" date="2021" name="Proc. Natl. Acad. Sci. U.S.A.">
        <title>A Catalog of Tens of Thousands of Viruses from Human Metagenomes Reveals Hidden Associations with Chronic Diseases.</title>
        <authorList>
            <person name="Tisza M.J."/>
            <person name="Buck C.B."/>
        </authorList>
    </citation>
    <scope>NUCLEOTIDE SEQUENCE</scope>
    <source>
        <strain evidence="2">Ct03815</strain>
    </source>
</reference>
<evidence type="ECO:0000313" key="2">
    <source>
        <dbReference type="EMBL" id="DAF65124.1"/>
    </source>
</evidence>